<dbReference type="PANTHER" id="PTHR43917">
    <property type="match status" value="1"/>
</dbReference>
<evidence type="ECO:0000256" key="2">
    <source>
        <dbReference type="ARBA" id="ARBA00009899"/>
    </source>
</evidence>
<dbReference type="Pfam" id="PF00043">
    <property type="entry name" value="GST_C"/>
    <property type="match status" value="1"/>
</dbReference>
<dbReference type="CDD" id="cd03050">
    <property type="entry name" value="GST_N_Theta"/>
    <property type="match status" value="1"/>
</dbReference>
<dbReference type="InterPro" id="IPR036282">
    <property type="entry name" value="Glutathione-S-Trfase_C_sf"/>
</dbReference>
<comment type="catalytic activity">
    <reaction evidence="7">
        <text>RX + glutathione = an S-substituted glutathione + a halide anion + H(+)</text>
        <dbReference type="Rhea" id="RHEA:16437"/>
        <dbReference type="ChEBI" id="CHEBI:15378"/>
        <dbReference type="ChEBI" id="CHEBI:16042"/>
        <dbReference type="ChEBI" id="CHEBI:17792"/>
        <dbReference type="ChEBI" id="CHEBI:57925"/>
        <dbReference type="ChEBI" id="CHEBI:90779"/>
        <dbReference type="EC" id="2.5.1.18"/>
    </reaction>
</comment>
<dbReference type="SFLD" id="SFLDG00358">
    <property type="entry name" value="Main_(cytGST)"/>
    <property type="match status" value="1"/>
</dbReference>
<evidence type="ECO:0000256" key="1">
    <source>
        <dbReference type="ARBA" id="ARBA00004496"/>
    </source>
</evidence>
<feature type="domain" description="Glutathione S-transferase C-terminal" evidence="8">
    <location>
        <begin position="118"/>
        <end position="198"/>
    </location>
</feature>
<proteinExistence type="evidence at transcript level"/>
<sequence>MAKLIYYHNLLSQPSRALYMFFKKAGVPFEGKVVDVLKGEQFTAEFEAINPFKKVPVINDNGFVLIESIAILRYICRTYNVADHWYPKDSVKQAQVDEYLEWQHTNTRADCALYYLHKVLWPVMNGKPVNEQRVSQLEKKMITTLDLIENVWLKNKTFLSGNEISISDIIAICEIDQTRIAGFNPYANRPNLSNWKMRTATYLSPFYEEANEILEIHVAKYNKKYGKLNSHI</sequence>
<dbReference type="GO" id="GO:0006749">
    <property type="term" value="P:glutathione metabolic process"/>
    <property type="evidence" value="ECO:0007669"/>
    <property type="project" value="TreeGrafter"/>
</dbReference>
<dbReference type="SFLD" id="SFLDS00019">
    <property type="entry name" value="Glutathione_Transferase_(cytos"/>
    <property type="match status" value="1"/>
</dbReference>
<dbReference type="EC" id="2.5.1.18" evidence="4"/>
<comment type="subcellular location">
    <subcellularLocation>
        <location evidence="1">Cytoplasm</location>
    </subcellularLocation>
</comment>
<accession>A0A8K1RXP4</accession>
<comment type="similarity">
    <text evidence="2">Belongs to the GST superfamily. Theta family.</text>
</comment>
<evidence type="ECO:0000259" key="9">
    <source>
        <dbReference type="Pfam" id="PF02798"/>
    </source>
</evidence>
<dbReference type="InterPro" id="IPR004046">
    <property type="entry name" value="GST_C"/>
</dbReference>
<evidence type="ECO:0000259" key="8">
    <source>
        <dbReference type="Pfam" id="PF00043"/>
    </source>
</evidence>
<dbReference type="SUPFAM" id="SSF52833">
    <property type="entry name" value="Thioredoxin-like"/>
    <property type="match status" value="1"/>
</dbReference>
<evidence type="ECO:0000256" key="4">
    <source>
        <dbReference type="ARBA" id="ARBA00012452"/>
    </source>
</evidence>
<dbReference type="InterPro" id="IPR051369">
    <property type="entry name" value="GST_Theta"/>
</dbReference>
<dbReference type="InterPro" id="IPR004045">
    <property type="entry name" value="Glutathione_S-Trfase_N"/>
</dbReference>
<dbReference type="Pfam" id="PF02798">
    <property type="entry name" value="GST_N"/>
    <property type="match status" value="1"/>
</dbReference>
<dbReference type="AlphaFoldDB" id="A0A8K1RXP4"/>
<reference evidence="10" key="1">
    <citation type="submission" date="2021-03" db="EMBL/GenBank/DDBJ databases">
        <authorList>
            <person name="Lu L."/>
        </authorList>
    </citation>
    <scope>NUCLEOTIDE SEQUENCE</scope>
</reference>
<dbReference type="GO" id="GO:0004364">
    <property type="term" value="F:glutathione transferase activity"/>
    <property type="evidence" value="ECO:0007669"/>
    <property type="project" value="UniProtKB-EC"/>
</dbReference>
<evidence type="ECO:0000256" key="7">
    <source>
        <dbReference type="ARBA" id="ARBA00047960"/>
    </source>
</evidence>
<dbReference type="InterPro" id="IPR040079">
    <property type="entry name" value="Glutathione_S-Trfase"/>
</dbReference>
<dbReference type="Gene3D" id="3.40.30.10">
    <property type="entry name" value="Glutaredoxin"/>
    <property type="match status" value="1"/>
</dbReference>
<keyword evidence="5" id="KW-0963">Cytoplasm</keyword>
<dbReference type="SUPFAM" id="SSF47616">
    <property type="entry name" value="GST C-terminal domain-like"/>
    <property type="match status" value="1"/>
</dbReference>
<evidence type="ECO:0000256" key="5">
    <source>
        <dbReference type="ARBA" id="ARBA00022490"/>
    </source>
</evidence>
<name>A0A8K1RXP4_9HEMI</name>
<dbReference type="SFLD" id="SFLDG01153">
    <property type="entry name" value="Main.4:_Theta-like"/>
    <property type="match status" value="1"/>
</dbReference>
<evidence type="ECO:0000313" key="10">
    <source>
        <dbReference type="EMBL" id="UER39349.1"/>
    </source>
</evidence>
<protein>
    <recommendedName>
        <fullName evidence="4">glutathione transferase</fullName>
        <ecNumber evidence="4">2.5.1.18</ecNumber>
    </recommendedName>
</protein>
<evidence type="ECO:0000256" key="3">
    <source>
        <dbReference type="ARBA" id="ARBA00011738"/>
    </source>
</evidence>
<organism evidence="10">
    <name type="scientific">Sitobion miscanthi</name>
    <dbReference type="NCBI Taxonomy" id="44668"/>
    <lineage>
        <taxon>Eukaryota</taxon>
        <taxon>Metazoa</taxon>
        <taxon>Ecdysozoa</taxon>
        <taxon>Arthropoda</taxon>
        <taxon>Hexapoda</taxon>
        <taxon>Insecta</taxon>
        <taxon>Pterygota</taxon>
        <taxon>Neoptera</taxon>
        <taxon>Paraneoptera</taxon>
        <taxon>Hemiptera</taxon>
        <taxon>Sternorrhyncha</taxon>
        <taxon>Aphidomorpha</taxon>
        <taxon>Aphidoidea</taxon>
        <taxon>Aphididae</taxon>
        <taxon>Macrosiphini</taxon>
        <taxon>Sitobion</taxon>
    </lineage>
</organism>
<dbReference type="InterPro" id="IPR036249">
    <property type="entry name" value="Thioredoxin-like_sf"/>
</dbReference>
<feature type="domain" description="GST N-terminal" evidence="9">
    <location>
        <begin position="3"/>
        <end position="76"/>
    </location>
</feature>
<evidence type="ECO:0000256" key="6">
    <source>
        <dbReference type="ARBA" id="ARBA00022679"/>
    </source>
</evidence>
<keyword evidence="6" id="KW-0808">Transferase</keyword>
<dbReference type="FunFam" id="1.20.1050.10:FF:000008">
    <property type="entry name" value="Glutathione S-transferase theta-1"/>
    <property type="match status" value="1"/>
</dbReference>
<dbReference type="InterPro" id="IPR040075">
    <property type="entry name" value="GST_N_Theta"/>
</dbReference>
<dbReference type="InterPro" id="IPR040077">
    <property type="entry name" value="GST_C_Theta"/>
</dbReference>
<dbReference type="Gene3D" id="1.20.1050.10">
    <property type="match status" value="1"/>
</dbReference>
<dbReference type="PANTHER" id="PTHR43917:SF8">
    <property type="entry name" value="GH16740P-RELATED"/>
    <property type="match status" value="1"/>
</dbReference>
<dbReference type="GO" id="GO:0005737">
    <property type="term" value="C:cytoplasm"/>
    <property type="evidence" value="ECO:0007669"/>
    <property type="project" value="UniProtKB-SubCell"/>
</dbReference>
<dbReference type="CDD" id="cd03183">
    <property type="entry name" value="GST_C_Theta"/>
    <property type="match status" value="1"/>
</dbReference>
<comment type="subunit">
    <text evidence="3">Homodimer.</text>
</comment>
<dbReference type="EMBL" id="MW728095">
    <property type="protein sequence ID" value="UER39349.1"/>
    <property type="molecule type" value="mRNA"/>
</dbReference>